<dbReference type="PROSITE" id="PS00175">
    <property type="entry name" value="PG_MUTASE"/>
    <property type="match status" value="1"/>
</dbReference>
<evidence type="ECO:0000313" key="1">
    <source>
        <dbReference type="EMBL" id="MFC5501277.1"/>
    </source>
</evidence>
<organism evidence="1 2">
    <name type="scientific">Lysinimonas soli</name>
    <dbReference type="NCBI Taxonomy" id="1074233"/>
    <lineage>
        <taxon>Bacteria</taxon>
        <taxon>Bacillati</taxon>
        <taxon>Actinomycetota</taxon>
        <taxon>Actinomycetes</taxon>
        <taxon>Micrococcales</taxon>
        <taxon>Microbacteriaceae</taxon>
        <taxon>Lysinimonas</taxon>
    </lineage>
</organism>
<dbReference type="InterPro" id="IPR029033">
    <property type="entry name" value="His_PPase_superfam"/>
</dbReference>
<dbReference type="CDD" id="cd07067">
    <property type="entry name" value="HP_PGM_like"/>
    <property type="match status" value="1"/>
</dbReference>
<keyword evidence="2" id="KW-1185">Reference proteome</keyword>
<dbReference type="InterPro" id="IPR013078">
    <property type="entry name" value="His_Pase_superF_clade-1"/>
</dbReference>
<dbReference type="Pfam" id="PF00300">
    <property type="entry name" value="His_Phos_1"/>
    <property type="match status" value="1"/>
</dbReference>
<gene>
    <name evidence="1" type="ORF">ACFPJ4_03370</name>
</gene>
<name>A0ABW0NPZ3_9MICO</name>
<protein>
    <submittedName>
        <fullName evidence="1">Histidine phosphatase family protein</fullName>
    </submittedName>
</protein>
<comment type="caution">
    <text evidence="1">The sequence shown here is derived from an EMBL/GenBank/DDBJ whole genome shotgun (WGS) entry which is preliminary data.</text>
</comment>
<dbReference type="EMBL" id="JBHSMG010000001">
    <property type="protein sequence ID" value="MFC5501277.1"/>
    <property type="molecule type" value="Genomic_DNA"/>
</dbReference>
<proteinExistence type="predicted"/>
<reference evidence="2" key="1">
    <citation type="journal article" date="2019" name="Int. J. Syst. Evol. Microbiol.">
        <title>The Global Catalogue of Microorganisms (GCM) 10K type strain sequencing project: providing services to taxonomists for standard genome sequencing and annotation.</title>
        <authorList>
            <consortium name="The Broad Institute Genomics Platform"/>
            <consortium name="The Broad Institute Genome Sequencing Center for Infectious Disease"/>
            <person name="Wu L."/>
            <person name="Ma J."/>
        </authorList>
    </citation>
    <scope>NUCLEOTIDE SEQUENCE [LARGE SCALE GENOMIC DNA]</scope>
    <source>
        <strain evidence="2">CGMCC 4.6997</strain>
    </source>
</reference>
<dbReference type="SMART" id="SM00855">
    <property type="entry name" value="PGAM"/>
    <property type="match status" value="1"/>
</dbReference>
<dbReference type="RefSeq" id="WP_386738876.1">
    <property type="nucleotide sequence ID" value="NZ_JBHSMG010000001.1"/>
</dbReference>
<dbReference type="Gene3D" id="3.40.50.1240">
    <property type="entry name" value="Phosphoglycerate mutase-like"/>
    <property type="match status" value="1"/>
</dbReference>
<dbReference type="InterPro" id="IPR001345">
    <property type="entry name" value="PG/BPGM_mutase_AS"/>
</dbReference>
<sequence>MRLLLIRHGQTPANVRGSLDTAAPGPSLTELGRTQAAAIPSALADEDIDGIYTSVLVRTQQTAAPLARVRGEMHRVVLPGIHEIEAGELEGRTDEAAVRRYLEVVWAWGSGELDARMPGAGDGHDFYGRFDADIARIAGEQAEDATVAAFSHGAAIRVWTAARASNIPPEFPGRNHLENTGVVALEGAPARGWIVTSWAGEPLGGLALEDPTARDVTGEPLTGP</sequence>
<dbReference type="PANTHER" id="PTHR48100">
    <property type="entry name" value="BROAD-SPECIFICITY PHOSPHATASE YOR283W-RELATED"/>
    <property type="match status" value="1"/>
</dbReference>
<dbReference type="PANTHER" id="PTHR48100:SF58">
    <property type="entry name" value="PE-PGRS FAMILY PROTEIN PE_PGRS11"/>
    <property type="match status" value="1"/>
</dbReference>
<dbReference type="Proteomes" id="UP001596039">
    <property type="component" value="Unassembled WGS sequence"/>
</dbReference>
<evidence type="ECO:0000313" key="2">
    <source>
        <dbReference type="Proteomes" id="UP001596039"/>
    </source>
</evidence>
<dbReference type="InterPro" id="IPR050275">
    <property type="entry name" value="PGM_Phosphatase"/>
</dbReference>
<dbReference type="SUPFAM" id="SSF53254">
    <property type="entry name" value="Phosphoglycerate mutase-like"/>
    <property type="match status" value="1"/>
</dbReference>
<accession>A0ABW0NPZ3</accession>